<dbReference type="CDD" id="cd04301">
    <property type="entry name" value="NAT_SF"/>
    <property type="match status" value="1"/>
</dbReference>
<dbReference type="InterPro" id="IPR050769">
    <property type="entry name" value="NAT_camello-type"/>
</dbReference>
<dbReference type="PANTHER" id="PTHR13947">
    <property type="entry name" value="GNAT FAMILY N-ACETYLTRANSFERASE"/>
    <property type="match status" value="1"/>
</dbReference>
<dbReference type="Pfam" id="PF00583">
    <property type="entry name" value="Acetyltransf_1"/>
    <property type="match status" value="1"/>
</dbReference>
<proteinExistence type="predicted"/>
<feature type="domain" description="N-acetyltransferase" evidence="2">
    <location>
        <begin position="1"/>
        <end position="162"/>
    </location>
</feature>
<evidence type="ECO:0000313" key="3">
    <source>
        <dbReference type="EMBL" id="CAB4748528.1"/>
    </source>
</evidence>
<dbReference type="PROSITE" id="PS51186">
    <property type="entry name" value="GNAT"/>
    <property type="match status" value="1"/>
</dbReference>
<evidence type="ECO:0000259" key="2">
    <source>
        <dbReference type="PROSITE" id="PS51186"/>
    </source>
</evidence>
<dbReference type="AlphaFoldDB" id="A0A6J6TN70"/>
<reference evidence="3" key="1">
    <citation type="submission" date="2020-05" db="EMBL/GenBank/DDBJ databases">
        <authorList>
            <person name="Chiriac C."/>
            <person name="Salcher M."/>
            <person name="Ghai R."/>
            <person name="Kavagutti S V."/>
        </authorList>
    </citation>
    <scope>NUCLEOTIDE SEQUENCE</scope>
</reference>
<keyword evidence="1" id="KW-0808">Transferase</keyword>
<organism evidence="3">
    <name type="scientific">freshwater metagenome</name>
    <dbReference type="NCBI Taxonomy" id="449393"/>
    <lineage>
        <taxon>unclassified sequences</taxon>
        <taxon>metagenomes</taxon>
        <taxon>ecological metagenomes</taxon>
    </lineage>
</organism>
<dbReference type="Gene3D" id="3.40.630.30">
    <property type="match status" value="1"/>
</dbReference>
<evidence type="ECO:0000256" key="1">
    <source>
        <dbReference type="ARBA" id="ARBA00022679"/>
    </source>
</evidence>
<dbReference type="GO" id="GO:0008080">
    <property type="term" value="F:N-acetyltransferase activity"/>
    <property type="evidence" value="ECO:0007669"/>
    <property type="project" value="InterPro"/>
</dbReference>
<sequence>MRIRLARPEELRVVGEITVAAYAPFTLGPDDPYLAQLRDAAARAEQAELWVAVDEESGKVLGSVTTCPPGSPWREVSRDGEGEFRMLSVSPEAQGRGIGTALVEHVLALYRAAGAHAVVLCSLPEMTAAHRLYARHGFTRLPERDWDVHPGKPLWSFGLDLDTHPRGDA</sequence>
<dbReference type="SUPFAM" id="SSF55729">
    <property type="entry name" value="Acyl-CoA N-acyltransferases (Nat)"/>
    <property type="match status" value="1"/>
</dbReference>
<accession>A0A6J6TN70</accession>
<dbReference type="PANTHER" id="PTHR13947:SF37">
    <property type="entry name" value="LD18367P"/>
    <property type="match status" value="1"/>
</dbReference>
<gene>
    <name evidence="3" type="ORF">UFOPK2761_01821</name>
</gene>
<protein>
    <submittedName>
        <fullName evidence="3">Unannotated protein</fullName>
    </submittedName>
</protein>
<dbReference type="InterPro" id="IPR000182">
    <property type="entry name" value="GNAT_dom"/>
</dbReference>
<dbReference type="EMBL" id="CAEZYQ010000013">
    <property type="protein sequence ID" value="CAB4748528.1"/>
    <property type="molecule type" value="Genomic_DNA"/>
</dbReference>
<dbReference type="InterPro" id="IPR016181">
    <property type="entry name" value="Acyl_CoA_acyltransferase"/>
</dbReference>
<name>A0A6J6TN70_9ZZZZ</name>